<dbReference type="Pfam" id="PF00072">
    <property type="entry name" value="Response_reg"/>
    <property type="match status" value="1"/>
</dbReference>
<dbReference type="InterPro" id="IPR039420">
    <property type="entry name" value="WalR-like"/>
</dbReference>
<dbReference type="AlphaFoldDB" id="A0A060JEA7"/>
<evidence type="ECO:0000313" key="5">
    <source>
        <dbReference type="Proteomes" id="UP000067708"/>
    </source>
</evidence>
<dbReference type="RefSeq" id="WP_038501609.1">
    <property type="nucleotide sequence ID" value="NZ_CP007490.1"/>
</dbReference>
<dbReference type="GO" id="GO:0003677">
    <property type="term" value="F:DNA binding"/>
    <property type="evidence" value="ECO:0007669"/>
    <property type="project" value="UniProtKB-KW"/>
</dbReference>
<dbReference type="PROSITE" id="PS50110">
    <property type="entry name" value="RESPONSE_REGULATORY"/>
    <property type="match status" value="1"/>
</dbReference>
<dbReference type="InterPro" id="IPR001789">
    <property type="entry name" value="Sig_transdc_resp-reg_receiver"/>
</dbReference>
<dbReference type="SUPFAM" id="SSF46894">
    <property type="entry name" value="C-terminal effector domain of the bipartite response regulators"/>
    <property type="match status" value="1"/>
</dbReference>
<dbReference type="eggNOG" id="COG2197">
    <property type="taxonomic scope" value="Bacteria"/>
</dbReference>
<proteinExistence type="predicted"/>
<evidence type="ECO:0000313" key="4">
    <source>
        <dbReference type="EMBL" id="AIC46922.1"/>
    </source>
</evidence>
<gene>
    <name evidence="4" type="ORF">Rhola_00000920</name>
</gene>
<dbReference type="HOGENOM" id="CLU_1249825_0_0_11"/>
<evidence type="ECO:0000259" key="3">
    <source>
        <dbReference type="PROSITE" id="PS50110"/>
    </source>
</evidence>
<sequence>MSRGLKVLYVENDEALLGLLGQSIRLHPKVDQLVTARNSSEALEVAESNRFDAALLDVSLGPSSLTGVELALELRAKNEHLGIVLLSQHISAGYLNSLPDQFGYGWSAIQKSATLSFDYLVDVLENTAKGKTVVDPNTSIGVEDNANLSAKLTKRQHQVIALAATGLDATEIAKHLNLASVSVRQELSKCYKVLIPNPKPGTDLRTAAVLKYLRDTRSGLD</sequence>
<reference evidence="4 5" key="1">
    <citation type="journal article" date="2014" name="Int. J. Syst. Evol. Microbiol.">
        <title>Rhodoluna lacicola gen. nov., sp. nov., a planktonic freshwater bacterium with stream-lined genome.</title>
        <authorList>
            <person name="Hahn M."/>
            <person name="Schmidt J."/>
            <person name="Taipale S.J."/>
            <person name="Doolittle W.F."/>
            <person name="Koll U."/>
        </authorList>
    </citation>
    <scope>NUCLEOTIDE SEQUENCE [LARGE SCALE GENOMIC DNA]</scope>
    <source>
        <strain evidence="4 5">MWH-Ta8</strain>
    </source>
</reference>
<dbReference type="OrthoDB" id="5145487at2"/>
<dbReference type="InterPro" id="IPR036388">
    <property type="entry name" value="WH-like_DNA-bd_sf"/>
</dbReference>
<dbReference type="KEGG" id="rla:Rhola_00000920"/>
<dbReference type="PANTHER" id="PTHR43214">
    <property type="entry name" value="TWO-COMPONENT RESPONSE REGULATOR"/>
    <property type="match status" value="1"/>
</dbReference>
<name>A0A060JEA7_9MICO</name>
<organism evidence="4 5">
    <name type="scientific">Rhodoluna lacicola</name>
    <dbReference type="NCBI Taxonomy" id="529884"/>
    <lineage>
        <taxon>Bacteria</taxon>
        <taxon>Bacillati</taxon>
        <taxon>Actinomycetota</taxon>
        <taxon>Actinomycetes</taxon>
        <taxon>Micrococcales</taxon>
        <taxon>Microbacteriaceae</taxon>
        <taxon>Luna cluster</taxon>
        <taxon>Luna-1 subcluster</taxon>
        <taxon>Rhodoluna</taxon>
    </lineage>
</organism>
<dbReference type="STRING" id="529884.Rhola_00000920"/>
<evidence type="ECO:0000256" key="1">
    <source>
        <dbReference type="ARBA" id="ARBA00023125"/>
    </source>
</evidence>
<dbReference type="InterPro" id="IPR016032">
    <property type="entry name" value="Sig_transdc_resp-reg_C-effctor"/>
</dbReference>
<dbReference type="GO" id="GO:0000160">
    <property type="term" value="P:phosphorelay signal transduction system"/>
    <property type="evidence" value="ECO:0007669"/>
    <property type="project" value="InterPro"/>
</dbReference>
<keyword evidence="2" id="KW-0597">Phosphoprotein</keyword>
<dbReference type="Gene3D" id="3.40.50.2300">
    <property type="match status" value="1"/>
</dbReference>
<protein>
    <submittedName>
        <fullName evidence="4">Response regulator containing a CheY-like receiver domain and an HTH DNA-binding domain</fullName>
    </submittedName>
</protein>
<dbReference type="EMBL" id="CP007490">
    <property type="protein sequence ID" value="AIC46922.1"/>
    <property type="molecule type" value="Genomic_DNA"/>
</dbReference>
<feature type="domain" description="Response regulatory" evidence="3">
    <location>
        <begin position="6"/>
        <end position="124"/>
    </location>
</feature>
<dbReference type="SUPFAM" id="SSF52172">
    <property type="entry name" value="CheY-like"/>
    <property type="match status" value="1"/>
</dbReference>
<dbReference type="InterPro" id="IPR011006">
    <property type="entry name" value="CheY-like_superfamily"/>
</dbReference>
<accession>A0A060JEA7</accession>
<evidence type="ECO:0000256" key="2">
    <source>
        <dbReference type="PROSITE-ProRule" id="PRU00169"/>
    </source>
</evidence>
<dbReference type="PANTHER" id="PTHR43214:SF42">
    <property type="entry name" value="TRANSCRIPTIONAL REGULATORY PROTEIN DESR"/>
    <property type="match status" value="1"/>
</dbReference>
<dbReference type="Proteomes" id="UP000067708">
    <property type="component" value="Chromosome"/>
</dbReference>
<dbReference type="GO" id="GO:0006355">
    <property type="term" value="P:regulation of DNA-templated transcription"/>
    <property type="evidence" value="ECO:0007669"/>
    <property type="project" value="InterPro"/>
</dbReference>
<dbReference type="Gene3D" id="1.10.10.10">
    <property type="entry name" value="Winged helix-like DNA-binding domain superfamily/Winged helix DNA-binding domain"/>
    <property type="match status" value="1"/>
</dbReference>
<feature type="modified residue" description="4-aspartylphosphate" evidence="2">
    <location>
        <position position="57"/>
    </location>
</feature>
<keyword evidence="5" id="KW-1185">Reference proteome</keyword>
<keyword evidence="1 4" id="KW-0238">DNA-binding</keyword>